<gene>
    <name evidence="2" type="ORF">GCT13_01445</name>
</gene>
<name>A0A7X1N5A2_9BURK</name>
<dbReference type="AlphaFoldDB" id="A0A7X1N5A2"/>
<evidence type="ECO:0000313" key="3">
    <source>
        <dbReference type="Proteomes" id="UP000484381"/>
    </source>
</evidence>
<organism evidence="2 3">
    <name type="scientific">Paraburkholderia franconis</name>
    <dbReference type="NCBI Taxonomy" id="2654983"/>
    <lineage>
        <taxon>Bacteria</taxon>
        <taxon>Pseudomonadati</taxon>
        <taxon>Pseudomonadota</taxon>
        <taxon>Betaproteobacteria</taxon>
        <taxon>Burkholderiales</taxon>
        <taxon>Burkholderiaceae</taxon>
        <taxon>Paraburkholderia</taxon>
    </lineage>
</organism>
<feature type="compositionally biased region" description="Polar residues" evidence="1">
    <location>
        <begin position="1"/>
        <end position="11"/>
    </location>
</feature>
<keyword evidence="3" id="KW-1185">Reference proteome</keyword>
<accession>A0A7X1N5A2</accession>
<dbReference type="RefSeq" id="WP_152754982.1">
    <property type="nucleotide sequence ID" value="NZ_WHNP01000001.1"/>
</dbReference>
<reference evidence="2 3" key="1">
    <citation type="submission" date="2019-10" db="EMBL/GenBank/DDBJ databases">
        <title>Paraburkholderia sp. isolated from nodules of Mimosa pudica from Brazilian Atlantic Forest soils.</title>
        <authorList>
            <person name="Paulitsch F."/>
            <person name="Hungria M."/>
            <person name="Dall'Agnol R."/>
        </authorList>
    </citation>
    <scope>NUCLEOTIDE SEQUENCE [LARGE SCALE GENOMIC DNA]</scope>
    <source>
        <strain evidence="2 3">CNPSo 3157</strain>
    </source>
</reference>
<evidence type="ECO:0000313" key="2">
    <source>
        <dbReference type="EMBL" id="MPW15609.1"/>
    </source>
</evidence>
<feature type="region of interest" description="Disordered" evidence="1">
    <location>
        <begin position="1"/>
        <end position="23"/>
    </location>
</feature>
<dbReference type="EMBL" id="WHNP01000001">
    <property type="protein sequence ID" value="MPW15609.1"/>
    <property type="molecule type" value="Genomic_DNA"/>
</dbReference>
<evidence type="ECO:0000256" key="1">
    <source>
        <dbReference type="SAM" id="MobiDB-lite"/>
    </source>
</evidence>
<comment type="caution">
    <text evidence="2">The sequence shown here is derived from an EMBL/GenBank/DDBJ whole genome shotgun (WGS) entry which is preliminary data.</text>
</comment>
<proteinExistence type="predicted"/>
<dbReference type="Proteomes" id="UP000484381">
    <property type="component" value="Unassembled WGS sequence"/>
</dbReference>
<sequence>MSCQNSQTLERQGNKRAAKVRELSRRKNAARTISIAIRGAFKVPSLFASISLALAIERLKRLSVLGASALSSNVAFVNSDYRRTGAVGCRVWLSRAPERKFGSTRA</sequence>
<protein>
    <submittedName>
        <fullName evidence="2">Uncharacterized protein</fullName>
    </submittedName>
</protein>